<dbReference type="SUPFAM" id="SSF63825">
    <property type="entry name" value="YWTD domain"/>
    <property type="match status" value="1"/>
</dbReference>
<accession>A0AA52EJD9</accession>
<dbReference type="KEGG" id="tmk:QGN29_05780"/>
<gene>
    <name evidence="1" type="ORF">QGN29_05780</name>
</gene>
<dbReference type="AlphaFoldDB" id="A0AA52EJD9"/>
<name>A0AA52EJD9_9PROT</name>
<evidence type="ECO:0000313" key="1">
    <source>
        <dbReference type="EMBL" id="WND03880.1"/>
    </source>
</evidence>
<keyword evidence="2" id="KW-1185">Reference proteome</keyword>
<protein>
    <submittedName>
        <fullName evidence="1">Uncharacterized protein</fullName>
    </submittedName>
</protein>
<proteinExistence type="predicted"/>
<dbReference type="RefSeq" id="WP_310799745.1">
    <property type="nucleotide sequence ID" value="NZ_CP123872.1"/>
</dbReference>
<organism evidence="1 2">
    <name type="scientific">Temperatibacter marinus</name>
    <dbReference type="NCBI Taxonomy" id="1456591"/>
    <lineage>
        <taxon>Bacteria</taxon>
        <taxon>Pseudomonadati</taxon>
        <taxon>Pseudomonadota</taxon>
        <taxon>Alphaproteobacteria</taxon>
        <taxon>Kordiimonadales</taxon>
        <taxon>Temperatibacteraceae</taxon>
        <taxon>Temperatibacter</taxon>
    </lineage>
</organism>
<sequence length="305" mass="33822">MKLIATSVVRGSFQGESHGGVYLLDLDQQQVTQPLDWNTADIDWQGRGWDRGLRGIAFHAGLVYIAASDELFAYTPDFQPVGSWRNPYLKHCHEISVHENTLFLTSTAYDSILGFDLIEKKFNWALHVDLEGLNYKGSIYDPYGDEGPLSLNKLHLNMVTATTGGLYISGRKSGGMLLFNGETIHMSAMLPPGTHNAQPFREGVLFNDSDSDVVRYASRSGDEDRALKVPLYPSSDLTHQDFDDSRTARQGFARGLCVINERLIAGGSSPSTICVHDLQEGKTALKVNLTMDIRNAVHGLEVWPY</sequence>
<reference evidence="1" key="1">
    <citation type="submission" date="2023-04" db="EMBL/GenBank/DDBJ databases">
        <title>Complete genome sequence of Temperatibacter marinus.</title>
        <authorList>
            <person name="Rong J.-C."/>
            <person name="Yi M.-L."/>
            <person name="Zhao Q."/>
        </authorList>
    </citation>
    <scope>NUCLEOTIDE SEQUENCE</scope>
    <source>
        <strain evidence="1">NBRC 110045</strain>
    </source>
</reference>
<evidence type="ECO:0000313" key="2">
    <source>
        <dbReference type="Proteomes" id="UP001268683"/>
    </source>
</evidence>
<dbReference type="Proteomes" id="UP001268683">
    <property type="component" value="Chromosome"/>
</dbReference>
<dbReference type="EMBL" id="CP123872">
    <property type="protein sequence ID" value="WND03880.1"/>
    <property type="molecule type" value="Genomic_DNA"/>
</dbReference>